<comment type="similarity">
    <text evidence="4">Belongs to the glycosyltransferase 104 family.</text>
</comment>
<name>A0A4R6UEX5_9BURK</name>
<dbReference type="Proteomes" id="UP000295510">
    <property type="component" value="Unassembled WGS sequence"/>
</dbReference>
<evidence type="ECO:0000256" key="4">
    <source>
        <dbReference type="ARBA" id="ARBA00024346"/>
    </source>
</evidence>
<dbReference type="GO" id="GO:0106361">
    <property type="term" value="F:protein-arginine rhamnosyltransferase activity"/>
    <property type="evidence" value="ECO:0007669"/>
    <property type="project" value="InterPro"/>
</dbReference>
<protein>
    <recommendedName>
        <fullName evidence="5">Protein-arginine rhamnosyltransferase</fullName>
    </recommendedName>
    <alternativeName>
        <fullName evidence="6">EF-P arginine rhamnosyltransferase</fullName>
    </alternativeName>
</protein>
<dbReference type="AlphaFoldDB" id="A0A4R6UEX5"/>
<evidence type="ECO:0000256" key="1">
    <source>
        <dbReference type="ARBA" id="ARBA00022676"/>
    </source>
</evidence>
<dbReference type="EMBL" id="SNYL01000002">
    <property type="protein sequence ID" value="TDQ44732.1"/>
    <property type="molecule type" value="Genomic_DNA"/>
</dbReference>
<evidence type="ECO:0000256" key="7">
    <source>
        <dbReference type="ARBA" id="ARBA00048472"/>
    </source>
</evidence>
<comment type="caution">
    <text evidence="8">The sequence shown here is derived from an EMBL/GenBank/DDBJ whole genome shotgun (WGS) entry which is preliminary data.</text>
</comment>
<proteinExistence type="inferred from homology"/>
<keyword evidence="9" id="KW-1185">Reference proteome</keyword>
<comment type="function">
    <text evidence="3">Protein-arginine rhamnosyltransferase that catalyzes the transfer of a single rhamnose to elongation factor P (EF-P) on 'Lys-32', a modification required for EF-P-dependent rescue of polyproline stalled ribosomes.</text>
</comment>
<dbReference type="InterPro" id="IPR016633">
    <property type="entry name" value="EarP"/>
</dbReference>
<dbReference type="OrthoDB" id="209085at2"/>
<evidence type="ECO:0000256" key="6">
    <source>
        <dbReference type="ARBA" id="ARBA00030025"/>
    </source>
</evidence>
<dbReference type="Pfam" id="PF10093">
    <property type="entry name" value="EarP"/>
    <property type="match status" value="1"/>
</dbReference>
<evidence type="ECO:0000256" key="2">
    <source>
        <dbReference type="ARBA" id="ARBA00022679"/>
    </source>
</evidence>
<keyword evidence="1" id="KW-0328">Glycosyltransferase</keyword>
<sequence length="370" mass="41574">MSSTFPPLRWDVFCRVIDNLGDVGVCWRLSRALAARGQQVRLWMDQTEALRWMAPGALEGHWPGITVLPWNDEGDGAPPYGQLPRSDVWIEAFGCEPPQPFIAQQRALWPADQAPVWINLEYLSAESYVERTHGLPSPLMNGAGRGWTRWFFYPGFTPCTGGLLREADLLQRLDGFDAQAWRQTAAPAAAAVTTGRWFSLFCYEPPGLPWLLEQLHSAPDAVLCVTPGRAQAAVAQWLGSRPWPSAWPVRPWVDQPRFDEMLWACDLNVVRGEDSLVRALWAGQAFVWHIYPQHDGAHHAKLDAFLDWLDAPPDLRAFHAFWNGSGGEPPPDLSAARLQDWAEVARAARRRLLAQTDLTTQLLAFVAEKR</sequence>
<evidence type="ECO:0000256" key="5">
    <source>
        <dbReference type="ARBA" id="ARBA00024416"/>
    </source>
</evidence>
<dbReference type="NCBIfam" id="TIGR03837">
    <property type="entry name" value="efp_Arg_rhamno"/>
    <property type="match status" value="1"/>
</dbReference>
<keyword evidence="2" id="KW-0808">Transferase</keyword>
<gene>
    <name evidence="8" type="ORF">DFR43_10274</name>
</gene>
<comment type="catalytic activity">
    <reaction evidence="7">
        <text>dTDP-beta-L-rhamnose + L-arginyl-[protein] = N(omega)-(alpha-L-rhamnosyl)-L-arginyl-[protein] + dTDP + H(+)</text>
        <dbReference type="Rhea" id="RHEA:66692"/>
        <dbReference type="Rhea" id="RHEA-COMP:10532"/>
        <dbReference type="Rhea" id="RHEA-COMP:17096"/>
        <dbReference type="ChEBI" id="CHEBI:15378"/>
        <dbReference type="ChEBI" id="CHEBI:29965"/>
        <dbReference type="ChEBI" id="CHEBI:57510"/>
        <dbReference type="ChEBI" id="CHEBI:58369"/>
        <dbReference type="ChEBI" id="CHEBI:167445"/>
    </reaction>
    <physiologicalReaction direction="left-to-right" evidence="7">
        <dbReference type="Rhea" id="RHEA:66693"/>
    </physiologicalReaction>
</comment>
<evidence type="ECO:0000313" key="9">
    <source>
        <dbReference type="Proteomes" id="UP000295510"/>
    </source>
</evidence>
<organism evidence="8 9">
    <name type="scientific">Tepidicella xavieri</name>
    <dbReference type="NCBI Taxonomy" id="360241"/>
    <lineage>
        <taxon>Bacteria</taxon>
        <taxon>Pseudomonadati</taxon>
        <taxon>Pseudomonadota</taxon>
        <taxon>Betaproteobacteria</taxon>
        <taxon>Burkholderiales</taxon>
        <taxon>Tepidicella</taxon>
    </lineage>
</organism>
<dbReference type="RefSeq" id="WP_133595660.1">
    <property type="nucleotide sequence ID" value="NZ_SNYL01000002.1"/>
</dbReference>
<accession>A0A4R6UEX5</accession>
<evidence type="ECO:0000313" key="8">
    <source>
        <dbReference type="EMBL" id="TDQ44732.1"/>
    </source>
</evidence>
<evidence type="ECO:0000256" key="3">
    <source>
        <dbReference type="ARBA" id="ARBA00024303"/>
    </source>
</evidence>
<reference evidence="8 9" key="1">
    <citation type="submission" date="2019-03" db="EMBL/GenBank/DDBJ databases">
        <title>Genomic Encyclopedia of Type Strains, Phase IV (KMG-IV): sequencing the most valuable type-strain genomes for metagenomic binning, comparative biology and taxonomic classification.</title>
        <authorList>
            <person name="Goeker M."/>
        </authorList>
    </citation>
    <scope>NUCLEOTIDE SEQUENCE [LARGE SCALE GENOMIC DNA]</scope>
    <source>
        <strain evidence="8 9">DSM 19605</strain>
    </source>
</reference>